<evidence type="ECO:0000313" key="3">
    <source>
        <dbReference type="Proteomes" id="UP001156398"/>
    </source>
</evidence>
<evidence type="ECO:0000313" key="2">
    <source>
        <dbReference type="EMBL" id="MDI5970195.1"/>
    </source>
</evidence>
<dbReference type="EMBL" id="JAAGKO020000015">
    <property type="protein sequence ID" value="MDI5963528.1"/>
    <property type="molecule type" value="Genomic_DNA"/>
</dbReference>
<organism evidence="2">
    <name type="scientific">Streptantibioticus silvisoli</name>
    <dbReference type="NCBI Taxonomy" id="2705255"/>
    <lineage>
        <taxon>Bacteria</taxon>
        <taxon>Bacillati</taxon>
        <taxon>Actinomycetota</taxon>
        <taxon>Actinomycetes</taxon>
        <taxon>Kitasatosporales</taxon>
        <taxon>Streptomycetaceae</taxon>
        <taxon>Streptantibioticus</taxon>
    </lineage>
</organism>
<gene>
    <name evidence="1" type="ORF">POF43_012530</name>
    <name evidence="2" type="ORF">POF50_012725</name>
</gene>
<reference evidence="2 3" key="1">
    <citation type="submission" date="2023-05" db="EMBL/GenBank/DDBJ databases">
        <title>Streptantibioticus silvisoli sp. nov., acidotolerant actinomycetes 1 from pine litter.</title>
        <authorList>
            <person name="Swiecimska M."/>
            <person name="Golinska P."/>
            <person name="Sangal V."/>
            <person name="Wachnowicz B."/>
            <person name="Goodfellow M."/>
        </authorList>
    </citation>
    <scope>NUCLEOTIDE SEQUENCE</scope>
    <source>
        <strain evidence="2">SL13</strain>
        <strain evidence="1 3">SL54</strain>
    </source>
</reference>
<protein>
    <submittedName>
        <fullName evidence="2">Uncharacterized protein</fullName>
    </submittedName>
</protein>
<name>A0AA90H3Q9_9ACTN</name>
<dbReference type="EMBL" id="JABXJJ020000014">
    <property type="protein sequence ID" value="MDI5970195.1"/>
    <property type="molecule type" value="Genomic_DNA"/>
</dbReference>
<dbReference type="AlphaFoldDB" id="A0AA90H3Q9"/>
<dbReference type="RefSeq" id="WP_271314090.1">
    <property type="nucleotide sequence ID" value="NZ_JAAGKO020000015.1"/>
</dbReference>
<dbReference type="Proteomes" id="UP001156398">
    <property type="component" value="Unassembled WGS sequence"/>
</dbReference>
<keyword evidence="3" id="KW-1185">Reference proteome</keyword>
<proteinExistence type="predicted"/>
<accession>A0AA90H3Q9</accession>
<evidence type="ECO:0000313" key="1">
    <source>
        <dbReference type="EMBL" id="MDI5963528.1"/>
    </source>
</evidence>
<sequence>MPVPLPTQTTRWRCTLCGNLTRFDVTRSSRTVEYVHLDLTGVPSVEERQVLSDTVESVRCRWCNTADRIELVERPSAGPGTEQV</sequence>
<comment type="caution">
    <text evidence="2">The sequence shown here is derived from an EMBL/GenBank/DDBJ whole genome shotgun (WGS) entry which is preliminary data.</text>
</comment>